<gene>
    <name evidence="2" type="ORF">EDM58_01165</name>
</gene>
<name>A0A3M8DF23_9BACL</name>
<dbReference type="Proteomes" id="UP000281915">
    <property type="component" value="Unassembled WGS sequence"/>
</dbReference>
<keyword evidence="1" id="KW-0472">Membrane</keyword>
<dbReference type="EMBL" id="RHHT01000002">
    <property type="protein sequence ID" value="RNB86189.1"/>
    <property type="molecule type" value="Genomic_DNA"/>
</dbReference>
<organism evidence="2 3">
    <name type="scientific">Brevibacillus panacihumi</name>
    <dbReference type="NCBI Taxonomy" id="497735"/>
    <lineage>
        <taxon>Bacteria</taxon>
        <taxon>Bacillati</taxon>
        <taxon>Bacillota</taxon>
        <taxon>Bacilli</taxon>
        <taxon>Bacillales</taxon>
        <taxon>Paenibacillaceae</taxon>
        <taxon>Brevibacillus</taxon>
    </lineage>
</organism>
<dbReference type="AlphaFoldDB" id="A0A3M8DF23"/>
<proteinExistence type="predicted"/>
<evidence type="ECO:0000256" key="1">
    <source>
        <dbReference type="SAM" id="Phobius"/>
    </source>
</evidence>
<protein>
    <recommendedName>
        <fullName evidence="4">Membrane protein YszA</fullName>
    </recommendedName>
</protein>
<dbReference type="RefSeq" id="WP_122911695.1">
    <property type="nucleotide sequence ID" value="NZ_RHHT01000002.1"/>
</dbReference>
<evidence type="ECO:0008006" key="4">
    <source>
        <dbReference type="Google" id="ProtNLM"/>
    </source>
</evidence>
<keyword evidence="1" id="KW-1133">Transmembrane helix</keyword>
<sequence>MNFRWKYNPTFLRIKFGLKQILLPLMVFQFIRTVLFPTSFDVILLGLLALLYVAIVFDWL</sequence>
<keyword evidence="1" id="KW-0812">Transmembrane</keyword>
<comment type="caution">
    <text evidence="2">The sequence shown here is derived from an EMBL/GenBank/DDBJ whole genome shotgun (WGS) entry which is preliminary data.</text>
</comment>
<reference evidence="2 3" key="1">
    <citation type="submission" date="2018-10" db="EMBL/GenBank/DDBJ databases">
        <title>Phylogenomics of Brevibacillus.</title>
        <authorList>
            <person name="Dunlap C."/>
        </authorList>
    </citation>
    <scope>NUCLEOTIDE SEQUENCE [LARGE SCALE GENOMIC DNA]</scope>
    <source>
        <strain evidence="2 3">JCM 15085</strain>
    </source>
</reference>
<accession>A0A3M8DF23</accession>
<evidence type="ECO:0000313" key="2">
    <source>
        <dbReference type="EMBL" id="RNB86189.1"/>
    </source>
</evidence>
<evidence type="ECO:0000313" key="3">
    <source>
        <dbReference type="Proteomes" id="UP000281915"/>
    </source>
</evidence>
<feature type="transmembrane region" description="Helical" evidence="1">
    <location>
        <begin position="42"/>
        <end position="59"/>
    </location>
</feature>